<dbReference type="RefSeq" id="WP_330799317.1">
    <property type="nucleotide sequence ID" value="NZ_JAZEWV010000032.1"/>
</dbReference>
<dbReference type="Proteomes" id="UP001344658">
    <property type="component" value="Unassembled WGS sequence"/>
</dbReference>
<accession>A0ABU7PIH1</accession>
<keyword evidence="2" id="KW-1185">Reference proteome</keyword>
<evidence type="ECO:0008006" key="3">
    <source>
        <dbReference type="Google" id="ProtNLM"/>
    </source>
</evidence>
<comment type="caution">
    <text evidence="1">The sequence shown here is derived from an EMBL/GenBank/DDBJ whole genome shotgun (WGS) entry which is preliminary data.</text>
</comment>
<name>A0ABU7PIH1_9ACTN</name>
<organism evidence="1 2">
    <name type="scientific">Actinacidiphila polyblastidii</name>
    <dbReference type="NCBI Taxonomy" id="3110430"/>
    <lineage>
        <taxon>Bacteria</taxon>
        <taxon>Bacillati</taxon>
        <taxon>Actinomycetota</taxon>
        <taxon>Actinomycetes</taxon>
        <taxon>Kitasatosporales</taxon>
        <taxon>Streptomycetaceae</taxon>
        <taxon>Actinacidiphila</taxon>
    </lineage>
</organism>
<protein>
    <recommendedName>
        <fullName evidence="3">Transcriptional regulator</fullName>
    </recommendedName>
</protein>
<proteinExistence type="predicted"/>
<evidence type="ECO:0000313" key="2">
    <source>
        <dbReference type="Proteomes" id="UP001344658"/>
    </source>
</evidence>
<gene>
    <name evidence="1" type="ORF">V2S66_27070</name>
</gene>
<dbReference type="EMBL" id="JAZEWV010000032">
    <property type="protein sequence ID" value="MEE4545616.1"/>
    <property type="molecule type" value="Genomic_DNA"/>
</dbReference>
<evidence type="ECO:0000313" key="1">
    <source>
        <dbReference type="EMBL" id="MEE4545616.1"/>
    </source>
</evidence>
<sequence length="306" mass="33691">MDYEFTFVVDGRTVDDDTAVSRLEDQLDAMLARAGGQNLLSVASSGDTAVEAALALAQAVRGLVPGLRLLRLDRDLVGIQEIAERTERSRQNVHQWVQGTRLADHEPFPAPEGAIGRGHVWLWTEVNAWLRQHGLDDGLAYPSRKEMTQIDFVLSNSLNFSFRSSNAEGYDAARKSVVEALEEHIVSFSEFVTGLPLEKSAANQHILAIAAPHESAHDVMRFIADQHRDVVLVTATDEAIVGVLFSIEDLGPQEIVLVPHGISVWEWMDLVRETPSATFVAEDAAPPEVPRVRHRQTMAFDIGATA</sequence>
<reference evidence="1 2" key="1">
    <citation type="submission" date="2023-12" db="EMBL/GenBank/DDBJ databases">
        <title>Streptomyces sp. V4-01.</title>
        <authorList>
            <person name="Somphong A."/>
            <person name="Phongsopitanun W."/>
        </authorList>
    </citation>
    <scope>NUCLEOTIDE SEQUENCE [LARGE SCALE GENOMIC DNA]</scope>
    <source>
        <strain evidence="1 2">V4-01</strain>
    </source>
</reference>